<keyword evidence="2" id="KW-0472">Membrane</keyword>
<feature type="compositionally biased region" description="Low complexity" evidence="1">
    <location>
        <begin position="61"/>
        <end position="75"/>
    </location>
</feature>
<gene>
    <name evidence="3" type="ORF">MTY59_00360</name>
</gene>
<dbReference type="Proteomes" id="UP000826012">
    <property type="component" value="Chromosome"/>
</dbReference>
<proteinExistence type="predicted"/>
<dbReference type="EMBL" id="AP024828">
    <property type="protein sequence ID" value="BCZ20181.1"/>
    <property type="molecule type" value="Genomic_DNA"/>
</dbReference>
<sequence length="75" mass="8309">MTVIETSRRLGRAERKVMRLQRRLLFAQLAMWPTVIVLAVLLVGGVLWAVRRRRSTGGRHAAAPATNAPAGEYSP</sequence>
<evidence type="ECO:0000256" key="2">
    <source>
        <dbReference type="SAM" id="Phobius"/>
    </source>
</evidence>
<reference evidence="3 4" key="2">
    <citation type="submission" date="2021-07" db="EMBL/GenBank/DDBJ databases">
        <authorList>
            <person name="Matsumoto Y."/>
            <person name="Motooka D."/>
            <person name="Nakamura S."/>
        </authorList>
    </citation>
    <scope>NUCLEOTIDE SEQUENCE [LARGE SCALE GENOMIC DNA]</scope>
    <source>
        <strain evidence="3 4">TY59</strain>
    </source>
</reference>
<evidence type="ECO:0000313" key="3">
    <source>
        <dbReference type="EMBL" id="BCZ20181.1"/>
    </source>
</evidence>
<name>A0ABM7SGN9_9MYCO</name>
<feature type="region of interest" description="Disordered" evidence="1">
    <location>
        <begin position="54"/>
        <end position="75"/>
    </location>
</feature>
<evidence type="ECO:0000313" key="4">
    <source>
        <dbReference type="Proteomes" id="UP000826012"/>
    </source>
</evidence>
<reference evidence="3 4" key="1">
    <citation type="submission" date="2021-07" db="EMBL/GenBank/DDBJ databases">
        <title>Complete genome sequence of nontuberculous Mycobacterium sp. TY59.</title>
        <authorList>
            <person name="Fukushima K."/>
        </authorList>
    </citation>
    <scope>NUCLEOTIDE SEQUENCE [LARGE SCALE GENOMIC DNA]</scope>
    <source>
        <strain evidence="3 4">TY59</strain>
    </source>
</reference>
<keyword evidence="2" id="KW-1133">Transmembrane helix</keyword>
<feature type="transmembrane region" description="Helical" evidence="2">
    <location>
        <begin position="25"/>
        <end position="50"/>
    </location>
</feature>
<protein>
    <submittedName>
        <fullName evidence="3">Uncharacterized protein</fullName>
    </submittedName>
</protein>
<keyword evidence="2" id="KW-0812">Transmembrane</keyword>
<accession>A0ABM7SGN9</accession>
<keyword evidence="4" id="KW-1185">Reference proteome</keyword>
<organism evidence="3 4">
    <name type="scientific">Mycobacterium senriense</name>
    <dbReference type="NCBI Taxonomy" id="2775496"/>
    <lineage>
        <taxon>Bacteria</taxon>
        <taxon>Bacillati</taxon>
        <taxon>Actinomycetota</taxon>
        <taxon>Actinomycetes</taxon>
        <taxon>Mycobacteriales</taxon>
        <taxon>Mycobacteriaceae</taxon>
        <taxon>Mycobacterium</taxon>
        <taxon>Mycobacterium avium complex (MAC)</taxon>
    </lineage>
</organism>
<evidence type="ECO:0000256" key="1">
    <source>
        <dbReference type="SAM" id="MobiDB-lite"/>
    </source>
</evidence>